<comment type="caution">
    <text evidence="1">The sequence shown here is derived from an EMBL/GenBank/DDBJ whole genome shotgun (WGS) entry which is preliminary data.</text>
</comment>
<organism evidence="1 2">
    <name type="scientific">Ignelater luminosus</name>
    <name type="common">Cucubano</name>
    <name type="synonym">Pyrophorus luminosus</name>
    <dbReference type="NCBI Taxonomy" id="2038154"/>
    <lineage>
        <taxon>Eukaryota</taxon>
        <taxon>Metazoa</taxon>
        <taxon>Ecdysozoa</taxon>
        <taxon>Arthropoda</taxon>
        <taxon>Hexapoda</taxon>
        <taxon>Insecta</taxon>
        <taxon>Pterygota</taxon>
        <taxon>Neoptera</taxon>
        <taxon>Endopterygota</taxon>
        <taxon>Coleoptera</taxon>
        <taxon>Polyphaga</taxon>
        <taxon>Elateriformia</taxon>
        <taxon>Elateroidea</taxon>
        <taxon>Elateridae</taxon>
        <taxon>Agrypninae</taxon>
        <taxon>Pyrophorini</taxon>
        <taxon>Ignelater</taxon>
    </lineage>
</organism>
<dbReference type="AlphaFoldDB" id="A0A8K0CUK5"/>
<dbReference type="Proteomes" id="UP000801492">
    <property type="component" value="Unassembled WGS sequence"/>
</dbReference>
<gene>
    <name evidence="1" type="ORF">ILUMI_13398</name>
</gene>
<dbReference type="EMBL" id="VTPC01008497">
    <property type="protein sequence ID" value="KAF2892774.1"/>
    <property type="molecule type" value="Genomic_DNA"/>
</dbReference>
<evidence type="ECO:0000313" key="1">
    <source>
        <dbReference type="EMBL" id="KAF2892774.1"/>
    </source>
</evidence>
<name>A0A8K0CUK5_IGNLU</name>
<reference evidence="1" key="1">
    <citation type="submission" date="2019-08" db="EMBL/GenBank/DDBJ databases">
        <title>The genome of the North American firefly Photinus pyralis.</title>
        <authorList>
            <consortium name="Photinus pyralis genome working group"/>
            <person name="Fallon T.R."/>
            <person name="Sander Lower S.E."/>
            <person name="Weng J.-K."/>
        </authorList>
    </citation>
    <scope>NUCLEOTIDE SEQUENCE</scope>
    <source>
        <strain evidence="1">TRF0915ILg1</strain>
        <tissue evidence="1">Whole body</tissue>
    </source>
</reference>
<sequence length="91" mass="10382">MGTRKVATQFNALKATLDRRLIKYRAGARDDGACKDTLKSRPKLMAQHQLPYKSGEPYFWAKNSRPTQLAFQFAEQNNISHQRKTGVTDPD</sequence>
<protein>
    <submittedName>
        <fullName evidence="1">Uncharacterized protein</fullName>
    </submittedName>
</protein>
<proteinExistence type="predicted"/>
<keyword evidence="2" id="KW-1185">Reference proteome</keyword>
<accession>A0A8K0CUK5</accession>
<evidence type="ECO:0000313" key="2">
    <source>
        <dbReference type="Proteomes" id="UP000801492"/>
    </source>
</evidence>